<dbReference type="RefSeq" id="WP_188405960.1">
    <property type="nucleotide sequence ID" value="NZ_BMGL01000006.1"/>
</dbReference>
<evidence type="ECO:0000313" key="2">
    <source>
        <dbReference type="EMBL" id="GGE12635.1"/>
    </source>
</evidence>
<evidence type="ECO:0000256" key="1">
    <source>
        <dbReference type="SAM" id="MobiDB-lite"/>
    </source>
</evidence>
<feature type="region of interest" description="Disordered" evidence="1">
    <location>
        <begin position="93"/>
        <end position="112"/>
    </location>
</feature>
<name>A0A917E917_9FLAO</name>
<evidence type="ECO:0000313" key="3">
    <source>
        <dbReference type="Proteomes" id="UP000599688"/>
    </source>
</evidence>
<dbReference type="AlphaFoldDB" id="A0A917E917"/>
<dbReference type="EMBL" id="BMGL01000006">
    <property type="protein sequence ID" value="GGE12635.1"/>
    <property type="molecule type" value="Genomic_DNA"/>
</dbReference>
<evidence type="ECO:0008006" key="4">
    <source>
        <dbReference type="Google" id="ProtNLM"/>
    </source>
</evidence>
<protein>
    <recommendedName>
        <fullName evidence="4">Vitellogenin II</fullName>
    </recommendedName>
</protein>
<sequence>MQVKNLKFQLKTLGVSLGVVFMSSCGSFQNVSTPNDGIYGESNYSNNESRVGIANQRTAEPSINTNVNPKSNASSNTDYANYFKEQGEQIEKARQTTSPESFTDVDNYSSSTNSLPENTNFYYNDDVDYVEYASQSQGMSNGGWGTTASNVNVNIYGGAGWGGGFYDPFFNNWGGFYGPRWGWGGIYGSRWGLGWGGFYGPAWGWGGLYGPAWYGGFYGPGWGYGGGFYGSYAYNRSYRNAGFRNNRNAYANNSGVRSNRNSSSVRGSNNVRSNRNVRSSDRRSSGVRSSANVRGNSSSRNVRSTRANVRSSRSSLSRSNATNVRRVRNSNGVNARSNARAYSNSRSSSLQRTNGALRSTNGTSRVNRSSSRNSNARSSSTRSSSRSTSTRSSSSSRSSGGTRSSGGSSRSGGRR</sequence>
<feature type="compositionally biased region" description="Low complexity" evidence="1">
    <location>
        <begin position="329"/>
        <end position="349"/>
    </location>
</feature>
<feature type="compositionally biased region" description="Low complexity" evidence="1">
    <location>
        <begin position="358"/>
        <end position="408"/>
    </location>
</feature>
<dbReference type="PROSITE" id="PS51257">
    <property type="entry name" value="PROKAR_LIPOPROTEIN"/>
    <property type="match status" value="1"/>
</dbReference>
<feature type="compositionally biased region" description="Low complexity" evidence="1">
    <location>
        <begin position="286"/>
        <end position="319"/>
    </location>
</feature>
<accession>A0A917E917</accession>
<comment type="caution">
    <text evidence="2">The sequence shown here is derived from an EMBL/GenBank/DDBJ whole genome shotgun (WGS) entry which is preliminary data.</text>
</comment>
<feature type="compositionally biased region" description="Polar residues" evidence="1">
    <location>
        <begin position="95"/>
        <end position="112"/>
    </location>
</feature>
<proteinExistence type="predicted"/>
<feature type="compositionally biased region" description="Low complexity" evidence="1">
    <location>
        <begin position="252"/>
        <end position="277"/>
    </location>
</feature>
<dbReference type="Proteomes" id="UP000599688">
    <property type="component" value="Unassembled WGS sequence"/>
</dbReference>
<organism evidence="2 3">
    <name type="scientific">Psychroflexus salis</name>
    <dbReference type="NCBI Taxonomy" id="1526574"/>
    <lineage>
        <taxon>Bacteria</taxon>
        <taxon>Pseudomonadati</taxon>
        <taxon>Bacteroidota</taxon>
        <taxon>Flavobacteriia</taxon>
        <taxon>Flavobacteriales</taxon>
        <taxon>Flavobacteriaceae</taxon>
        <taxon>Psychroflexus</taxon>
    </lineage>
</organism>
<keyword evidence="3" id="KW-1185">Reference proteome</keyword>
<feature type="region of interest" description="Disordered" evidence="1">
    <location>
        <begin position="251"/>
        <end position="415"/>
    </location>
</feature>
<gene>
    <name evidence="2" type="ORF">GCM10010831_12560</name>
</gene>
<reference evidence="2 3" key="1">
    <citation type="journal article" date="2014" name="Int. J. Syst. Evol. Microbiol.">
        <title>Complete genome sequence of Corynebacterium casei LMG S-19264T (=DSM 44701T), isolated from a smear-ripened cheese.</title>
        <authorList>
            <consortium name="US DOE Joint Genome Institute (JGI-PGF)"/>
            <person name="Walter F."/>
            <person name="Albersmeier A."/>
            <person name="Kalinowski J."/>
            <person name="Ruckert C."/>
        </authorList>
    </citation>
    <scope>NUCLEOTIDE SEQUENCE [LARGE SCALE GENOMIC DNA]</scope>
    <source>
        <strain evidence="2 3">CGMCC 1.12925</strain>
    </source>
</reference>